<reference evidence="1 2" key="1">
    <citation type="submission" date="2009-03" db="EMBL/GenBank/DDBJ databases">
        <authorList>
            <person name="Warren W."/>
            <person name="Ye L."/>
            <person name="Minx P."/>
            <person name="Worley K."/>
            <person name="Gibbs R."/>
            <person name="Wilson R.K."/>
        </authorList>
    </citation>
    <scope>NUCLEOTIDE SEQUENCE [LARGE SCALE GENOMIC DNA]</scope>
</reference>
<reference evidence="1" key="2">
    <citation type="submission" date="2025-08" db="UniProtKB">
        <authorList>
            <consortium name="Ensembl"/>
        </authorList>
    </citation>
    <scope>IDENTIFICATION</scope>
</reference>
<protein>
    <submittedName>
        <fullName evidence="1">Uncharacterized protein</fullName>
    </submittedName>
</protein>
<name>A0A8I3W530_CALJA</name>
<dbReference type="Proteomes" id="UP000008225">
    <property type="component" value="Chromosome X"/>
</dbReference>
<evidence type="ECO:0000313" key="1">
    <source>
        <dbReference type="Ensembl" id="ENSCJAP00000086775.1"/>
    </source>
</evidence>
<organism evidence="1 2">
    <name type="scientific">Callithrix jacchus</name>
    <name type="common">White-tufted-ear marmoset</name>
    <name type="synonym">Simia Jacchus</name>
    <dbReference type="NCBI Taxonomy" id="9483"/>
    <lineage>
        <taxon>Eukaryota</taxon>
        <taxon>Metazoa</taxon>
        <taxon>Chordata</taxon>
        <taxon>Craniata</taxon>
        <taxon>Vertebrata</taxon>
        <taxon>Euteleostomi</taxon>
        <taxon>Mammalia</taxon>
        <taxon>Eutheria</taxon>
        <taxon>Euarchontoglires</taxon>
        <taxon>Primates</taxon>
        <taxon>Haplorrhini</taxon>
        <taxon>Platyrrhini</taxon>
        <taxon>Cebidae</taxon>
        <taxon>Callitrichinae</taxon>
        <taxon>Callithrix</taxon>
        <taxon>Callithrix</taxon>
    </lineage>
</organism>
<accession>A0A8I3W530</accession>
<dbReference type="Ensembl" id="ENSCJAT00000143469.1">
    <property type="protein sequence ID" value="ENSCJAP00000086775.1"/>
    <property type="gene ID" value="ENSCJAG00000070981.1"/>
</dbReference>
<proteinExistence type="predicted"/>
<evidence type="ECO:0000313" key="2">
    <source>
        <dbReference type="Proteomes" id="UP000008225"/>
    </source>
</evidence>
<keyword evidence="2" id="KW-1185">Reference proteome</keyword>
<reference evidence="1" key="3">
    <citation type="submission" date="2025-09" db="UniProtKB">
        <authorList>
            <consortium name="Ensembl"/>
        </authorList>
    </citation>
    <scope>IDENTIFICATION</scope>
</reference>
<dbReference type="AlphaFoldDB" id="A0A8I3W530"/>
<sequence>MVDAPPFTKLQCSRLTSDCYAGSEDFQPVDLSLLDSIGVGSAELDHLAPWLQPPFQGSEWFCLPSIPGSCFVTKAGVQWHQLSSLQLSFPRLKRSSHLSF</sequence>